<feature type="transmembrane region" description="Helical" evidence="1">
    <location>
        <begin position="23"/>
        <end position="45"/>
    </location>
</feature>
<dbReference type="InterPro" id="IPR008875">
    <property type="entry name" value="TraX"/>
</dbReference>
<keyword evidence="1" id="KW-1133">Transmembrane helix</keyword>
<evidence type="ECO:0000256" key="1">
    <source>
        <dbReference type="SAM" id="Phobius"/>
    </source>
</evidence>
<protein>
    <recommendedName>
        <fullName evidence="4">Conjugal transfer protein TraX</fullName>
    </recommendedName>
</protein>
<organism evidence="2 3">
    <name type="scientific">Roseburia inulinivorans</name>
    <dbReference type="NCBI Taxonomy" id="360807"/>
    <lineage>
        <taxon>Bacteria</taxon>
        <taxon>Bacillati</taxon>
        <taxon>Bacillota</taxon>
        <taxon>Clostridia</taxon>
        <taxon>Lachnospirales</taxon>
        <taxon>Lachnospiraceae</taxon>
        <taxon>Roseburia</taxon>
    </lineage>
</organism>
<sequence>MLPIYFNPVDTGENGTRGWKMKYFFYIFYPAHLLILYLICYFMGISGYSAV</sequence>
<gene>
    <name evidence="2" type="ORF">DW813_00715</name>
</gene>
<dbReference type="Pfam" id="PF05857">
    <property type="entry name" value="TraX"/>
    <property type="match status" value="1"/>
</dbReference>
<dbReference type="AlphaFoldDB" id="A0A396AG73"/>
<evidence type="ECO:0008006" key="4">
    <source>
        <dbReference type="Google" id="ProtNLM"/>
    </source>
</evidence>
<keyword evidence="1" id="KW-0812">Transmembrane</keyword>
<dbReference type="EMBL" id="QSIQ01000001">
    <property type="protein sequence ID" value="RHD06426.1"/>
    <property type="molecule type" value="Genomic_DNA"/>
</dbReference>
<comment type="caution">
    <text evidence="2">The sequence shown here is derived from an EMBL/GenBank/DDBJ whole genome shotgun (WGS) entry which is preliminary data.</text>
</comment>
<dbReference type="Proteomes" id="UP000266391">
    <property type="component" value="Unassembled WGS sequence"/>
</dbReference>
<accession>A0A396AG73</accession>
<evidence type="ECO:0000313" key="2">
    <source>
        <dbReference type="EMBL" id="RHD06426.1"/>
    </source>
</evidence>
<evidence type="ECO:0000313" key="3">
    <source>
        <dbReference type="Proteomes" id="UP000266391"/>
    </source>
</evidence>
<proteinExistence type="predicted"/>
<name>A0A396AG73_9FIRM</name>
<reference evidence="2 3" key="1">
    <citation type="submission" date="2018-08" db="EMBL/GenBank/DDBJ databases">
        <title>A genome reference for cultivated species of the human gut microbiota.</title>
        <authorList>
            <person name="Zou Y."/>
            <person name="Xue W."/>
            <person name="Luo G."/>
        </authorList>
    </citation>
    <scope>NUCLEOTIDE SEQUENCE [LARGE SCALE GENOMIC DNA]</scope>
    <source>
        <strain evidence="2 3">AM32-8LB</strain>
    </source>
</reference>
<keyword evidence="1" id="KW-0472">Membrane</keyword>